<dbReference type="InterPro" id="IPR050593">
    <property type="entry name" value="LovG"/>
</dbReference>
<dbReference type="GO" id="GO:0005737">
    <property type="term" value="C:cytoplasm"/>
    <property type="evidence" value="ECO:0007669"/>
    <property type="project" value="TreeGrafter"/>
</dbReference>
<gene>
    <name evidence="3" type="ORF">B0T15DRAFT_258733</name>
</gene>
<dbReference type="GO" id="GO:0019748">
    <property type="term" value="P:secondary metabolic process"/>
    <property type="evidence" value="ECO:0007669"/>
    <property type="project" value="TreeGrafter"/>
</dbReference>
<evidence type="ECO:0000256" key="1">
    <source>
        <dbReference type="ARBA" id="ARBA00022801"/>
    </source>
</evidence>
<dbReference type="SUPFAM" id="SSF53474">
    <property type="entry name" value="alpha/beta-Hydrolases"/>
    <property type="match status" value="1"/>
</dbReference>
<comment type="caution">
    <text evidence="3">The sequence shown here is derived from an EMBL/GenBank/DDBJ whole genome shotgun (WGS) entry which is preliminary data.</text>
</comment>
<dbReference type="PANTHER" id="PTHR48070:SF6">
    <property type="entry name" value="ESTERASE OVCA2"/>
    <property type="match status" value="1"/>
</dbReference>
<dbReference type="GO" id="GO:0005634">
    <property type="term" value="C:nucleus"/>
    <property type="evidence" value="ECO:0007669"/>
    <property type="project" value="TreeGrafter"/>
</dbReference>
<proteinExistence type="predicted"/>
<keyword evidence="4" id="KW-1185">Reference proteome</keyword>
<dbReference type="Proteomes" id="UP001273166">
    <property type="component" value="Unassembled WGS sequence"/>
</dbReference>
<evidence type="ECO:0000313" key="4">
    <source>
        <dbReference type="Proteomes" id="UP001273166"/>
    </source>
</evidence>
<dbReference type="RefSeq" id="XP_062718682.1">
    <property type="nucleotide sequence ID" value="XM_062863292.1"/>
</dbReference>
<dbReference type="GO" id="GO:0016787">
    <property type="term" value="F:hydrolase activity"/>
    <property type="evidence" value="ECO:0007669"/>
    <property type="project" value="UniProtKB-KW"/>
</dbReference>
<reference evidence="3" key="1">
    <citation type="journal article" date="2023" name="Mol. Phylogenet. Evol.">
        <title>Genome-scale phylogeny and comparative genomics of the fungal order Sordariales.</title>
        <authorList>
            <person name="Hensen N."/>
            <person name="Bonometti L."/>
            <person name="Westerberg I."/>
            <person name="Brannstrom I.O."/>
            <person name="Guillou S."/>
            <person name="Cros-Aarteil S."/>
            <person name="Calhoun S."/>
            <person name="Haridas S."/>
            <person name="Kuo A."/>
            <person name="Mondo S."/>
            <person name="Pangilinan J."/>
            <person name="Riley R."/>
            <person name="LaButti K."/>
            <person name="Andreopoulos B."/>
            <person name="Lipzen A."/>
            <person name="Chen C."/>
            <person name="Yan M."/>
            <person name="Daum C."/>
            <person name="Ng V."/>
            <person name="Clum A."/>
            <person name="Steindorff A."/>
            <person name="Ohm R.A."/>
            <person name="Martin F."/>
            <person name="Silar P."/>
            <person name="Natvig D.O."/>
            <person name="Lalanne C."/>
            <person name="Gautier V."/>
            <person name="Ament-Velasquez S.L."/>
            <person name="Kruys A."/>
            <person name="Hutchinson M.I."/>
            <person name="Powell A.J."/>
            <person name="Barry K."/>
            <person name="Miller A.N."/>
            <person name="Grigoriev I.V."/>
            <person name="Debuchy R."/>
            <person name="Gladieux P."/>
            <person name="Hiltunen Thoren M."/>
            <person name="Johannesson H."/>
        </authorList>
    </citation>
    <scope>NUCLEOTIDE SEQUENCE</scope>
    <source>
        <strain evidence="3">CBS 333.67</strain>
    </source>
</reference>
<dbReference type="Pfam" id="PF03959">
    <property type="entry name" value="FSH1"/>
    <property type="match status" value="1"/>
</dbReference>
<evidence type="ECO:0000313" key="3">
    <source>
        <dbReference type="EMBL" id="KAK3302902.1"/>
    </source>
</evidence>
<reference evidence="3" key="2">
    <citation type="submission" date="2023-06" db="EMBL/GenBank/DDBJ databases">
        <authorList>
            <consortium name="Lawrence Berkeley National Laboratory"/>
            <person name="Mondo S.J."/>
            <person name="Hensen N."/>
            <person name="Bonometti L."/>
            <person name="Westerberg I."/>
            <person name="Brannstrom I.O."/>
            <person name="Guillou S."/>
            <person name="Cros-Aarteil S."/>
            <person name="Calhoun S."/>
            <person name="Haridas S."/>
            <person name="Kuo A."/>
            <person name="Pangilinan J."/>
            <person name="Riley R."/>
            <person name="Labutti K."/>
            <person name="Andreopoulos B."/>
            <person name="Lipzen A."/>
            <person name="Chen C."/>
            <person name="Yanf M."/>
            <person name="Daum C."/>
            <person name="Ng V."/>
            <person name="Clum A."/>
            <person name="Steindorff A."/>
            <person name="Ohm R."/>
            <person name="Martin F."/>
            <person name="Silar P."/>
            <person name="Natvig D."/>
            <person name="Lalanne C."/>
            <person name="Gautier V."/>
            <person name="Ament-Velasquez S.L."/>
            <person name="Kruys A."/>
            <person name="Hutchinson M.I."/>
            <person name="Powell A.J."/>
            <person name="Barry K."/>
            <person name="Miller A.N."/>
            <person name="Grigoriev I.V."/>
            <person name="Debuchy R."/>
            <person name="Gladieux P."/>
            <person name="Thoren M.H."/>
            <person name="Johannesson H."/>
        </authorList>
    </citation>
    <scope>NUCLEOTIDE SEQUENCE</scope>
    <source>
        <strain evidence="3">CBS 333.67</strain>
    </source>
</reference>
<organism evidence="3 4">
    <name type="scientific">Chaetomium strumarium</name>
    <dbReference type="NCBI Taxonomy" id="1170767"/>
    <lineage>
        <taxon>Eukaryota</taxon>
        <taxon>Fungi</taxon>
        <taxon>Dikarya</taxon>
        <taxon>Ascomycota</taxon>
        <taxon>Pezizomycotina</taxon>
        <taxon>Sordariomycetes</taxon>
        <taxon>Sordariomycetidae</taxon>
        <taxon>Sordariales</taxon>
        <taxon>Chaetomiaceae</taxon>
        <taxon>Chaetomium</taxon>
    </lineage>
</organism>
<name>A0AAJ0GMX2_9PEZI</name>
<evidence type="ECO:0000259" key="2">
    <source>
        <dbReference type="Pfam" id="PF03959"/>
    </source>
</evidence>
<dbReference type="AlphaFoldDB" id="A0AAJ0GMX2"/>
<dbReference type="InterPro" id="IPR029058">
    <property type="entry name" value="AB_hydrolase_fold"/>
</dbReference>
<accession>A0AAJ0GMX2</accession>
<dbReference type="EMBL" id="JAUDZG010000006">
    <property type="protein sequence ID" value="KAK3302902.1"/>
    <property type="molecule type" value="Genomic_DNA"/>
</dbReference>
<sequence length="215" mass="22869">MRFLCLHGLGTNSQIFETQTAALRYELGDSHTYEFVEGTLPTSMAPEFANVASPTDDFFAYADFDDLASCLAALDQLDAYIAAEGPFDGLLAFSQGATIAATYLAHAHRTGKELPFKCAVFFSAGGVFDVDLLAAGEVKLLTPEEVGEVITIPTAHIWGLQDNTPVQSAAVGAVCAGEKRQVFLHEGGHEIPGVRSPADVKGSVRAMRRVISMAA</sequence>
<dbReference type="InterPro" id="IPR005645">
    <property type="entry name" value="FSH-like_dom"/>
</dbReference>
<protein>
    <submittedName>
        <fullName evidence="3">DUF341 domain protein</fullName>
    </submittedName>
</protein>
<dbReference type="PANTHER" id="PTHR48070">
    <property type="entry name" value="ESTERASE OVCA2"/>
    <property type="match status" value="1"/>
</dbReference>
<dbReference type="Gene3D" id="3.40.50.1820">
    <property type="entry name" value="alpha/beta hydrolase"/>
    <property type="match status" value="1"/>
</dbReference>
<dbReference type="GeneID" id="87882121"/>
<keyword evidence="1" id="KW-0378">Hydrolase</keyword>
<feature type="domain" description="Serine hydrolase" evidence="2">
    <location>
        <begin position="2"/>
        <end position="193"/>
    </location>
</feature>